<evidence type="ECO:0000313" key="3">
    <source>
        <dbReference type="Proteomes" id="UP001295684"/>
    </source>
</evidence>
<accession>A0AAD1UE88</accession>
<keyword evidence="3" id="KW-1185">Reference proteome</keyword>
<sequence length="440" mass="52278">MQCLDEIEGKPIHETKNPFGFDHEGIEKDFDDSHYIPLDPSGINHHQAKHGENNWLRASYEPHMGPSQRRKLKENDKSINAEFPFYLSEEMKDDIEDIPWNDQTDGDINTHNLSKLRSDADMSIQSKKKRASISTRVKKCRERKEKFYRDLEERAARLEKKCEMLTKEVSDYKTRLAYYEAIDNKTDSENPQSVDSKFLDNVRKKIQESHADDLTVVKAVEKVRNLYGPFGQEKLKVLESSFECFLENILSGSHLKIAFYACEDFPKNYTEYQKYLKLKKYQQHEKYPDEHVREFINYRQSWLKTKVEFNNWTKNMLPAMKMIREEMKVAIKKLLDARYNIYKTLMRLDLFMEFLPNIPLNRQELMQILEETKHSDFVISSKEALGISEEEIEVIETVKVPKQNIFKNYLVLQNLLSEDEKAPKQFQKMYKFRKLSFVDK</sequence>
<name>A0AAD1UE88_EUPCR</name>
<dbReference type="EMBL" id="CAMPGE010008318">
    <property type="protein sequence ID" value="CAI2367217.1"/>
    <property type="molecule type" value="Genomic_DNA"/>
</dbReference>
<evidence type="ECO:0000256" key="1">
    <source>
        <dbReference type="SAM" id="Coils"/>
    </source>
</evidence>
<evidence type="ECO:0008006" key="4">
    <source>
        <dbReference type="Google" id="ProtNLM"/>
    </source>
</evidence>
<keyword evidence="1" id="KW-0175">Coiled coil</keyword>
<feature type="coiled-coil region" evidence="1">
    <location>
        <begin position="141"/>
        <end position="175"/>
    </location>
</feature>
<organism evidence="2 3">
    <name type="scientific">Euplotes crassus</name>
    <dbReference type="NCBI Taxonomy" id="5936"/>
    <lineage>
        <taxon>Eukaryota</taxon>
        <taxon>Sar</taxon>
        <taxon>Alveolata</taxon>
        <taxon>Ciliophora</taxon>
        <taxon>Intramacronucleata</taxon>
        <taxon>Spirotrichea</taxon>
        <taxon>Hypotrichia</taxon>
        <taxon>Euplotida</taxon>
        <taxon>Euplotidae</taxon>
        <taxon>Moneuplotes</taxon>
    </lineage>
</organism>
<dbReference type="Proteomes" id="UP001295684">
    <property type="component" value="Unassembled WGS sequence"/>
</dbReference>
<dbReference type="AlphaFoldDB" id="A0AAD1UE88"/>
<reference evidence="2" key="1">
    <citation type="submission" date="2023-07" db="EMBL/GenBank/DDBJ databases">
        <authorList>
            <consortium name="AG Swart"/>
            <person name="Singh M."/>
            <person name="Singh A."/>
            <person name="Seah K."/>
            <person name="Emmerich C."/>
        </authorList>
    </citation>
    <scope>NUCLEOTIDE SEQUENCE</scope>
    <source>
        <strain evidence="2">DP1</strain>
    </source>
</reference>
<evidence type="ECO:0000313" key="2">
    <source>
        <dbReference type="EMBL" id="CAI2367217.1"/>
    </source>
</evidence>
<protein>
    <recommendedName>
        <fullName evidence="4">BZIP domain-containing protein</fullName>
    </recommendedName>
</protein>
<proteinExistence type="predicted"/>
<comment type="caution">
    <text evidence="2">The sequence shown here is derived from an EMBL/GenBank/DDBJ whole genome shotgun (WGS) entry which is preliminary data.</text>
</comment>
<gene>
    <name evidence="2" type="ORF">ECRASSUSDP1_LOCUS8496</name>
</gene>